<dbReference type="EMBL" id="GL629974">
    <property type="protein sequence ID" value="EFW99670.1"/>
    <property type="molecule type" value="Genomic_DNA"/>
</dbReference>
<dbReference type="GeneID" id="25978808"/>
<dbReference type="RefSeq" id="XP_014169153.1">
    <property type="nucleotide sequence ID" value="XM_014313678.1"/>
</dbReference>
<protein>
    <submittedName>
        <fullName evidence="2">Peptidyl-prolyl cis-trans isomerase-like protein</fullName>
    </submittedName>
</protein>
<proteinExistence type="predicted"/>
<name>F0XRM0_GROCL</name>
<sequence>MNRQKQARGRGGWGGVQELEKWRKYRSEDLDDGPAYEMIHGEEDIKDQHDKSSGGKRASVHDVTPKGLQSGGSITKPSYRKEDDRRWRGDDAKGERRDGDKNSSRAVRRYGERSRSPKRDELRDYRRYRDGSRQDAKHRDRHRSS</sequence>
<dbReference type="AlphaFoldDB" id="F0XRM0"/>
<evidence type="ECO:0000313" key="2">
    <source>
        <dbReference type="EMBL" id="EFW99670.1"/>
    </source>
</evidence>
<feature type="region of interest" description="Disordered" evidence="1">
    <location>
        <begin position="29"/>
        <end position="145"/>
    </location>
</feature>
<gene>
    <name evidence="2" type="ORF">CMQ_5481</name>
</gene>
<reference evidence="2 3" key="1">
    <citation type="journal article" date="2011" name="Proc. Natl. Acad. Sci. U.S.A.">
        <title>Genome and transcriptome analyses of the mountain pine beetle-fungal symbiont Grosmannia clavigera, a lodgepole pine pathogen.</title>
        <authorList>
            <person name="DiGuistini S."/>
            <person name="Wang Y."/>
            <person name="Liao N.Y."/>
            <person name="Taylor G."/>
            <person name="Tanguay P."/>
            <person name="Feau N."/>
            <person name="Henrissat B."/>
            <person name="Chan S.K."/>
            <person name="Hesse-Orce U."/>
            <person name="Alamouti S.M."/>
            <person name="Tsui C.K.M."/>
            <person name="Docking R.T."/>
            <person name="Levasseur A."/>
            <person name="Haridas S."/>
            <person name="Robertson G."/>
            <person name="Birol I."/>
            <person name="Holt R.A."/>
            <person name="Marra M.A."/>
            <person name="Hamelin R.C."/>
            <person name="Hirst M."/>
            <person name="Jones S.J.M."/>
            <person name="Bohlmann J."/>
            <person name="Breuil C."/>
        </authorList>
    </citation>
    <scope>NUCLEOTIDE SEQUENCE [LARGE SCALE GENOMIC DNA]</scope>
    <source>
        <strain evidence="3">kw1407 / UAMH 11150</strain>
    </source>
</reference>
<feature type="compositionally biased region" description="Basic and acidic residues" evidence="1">
    <location>
        <begin position="39"/>
        <end position="64"/>
    </location>
</feature>
<dbReference type="OrthoDB" id="2083at2759"/>
<evidence type="ECO:0000313" key="3">
    <source>
        <dbReference type="Proteomes" id="UP000007796"/>
    </source>
</evidence>
<keyword evidence="2" id="KW-0413">Isomerase</keyword>
<dbReference type="InParanoid" id="F0XRM0"/>
<organism evidence="3">
    <name type="scientific">Grosmannia clavigera (strain kw1407 / UAMH 11150)</name>
    <name type="common">Blue stain fungus</name>
    <name type="synonym">Graphiocladiella clavigera</name>
    <dbReference type="NCBI Taxonomy" id="655863"/>
    <lineage>
        <taxon>Eukaryota</taxon>
        <taxon>Fungi</taxon>
        <taxon>Dikarya</taxon>
        <taxon>Ascomycota</taxon>
        <taxon>Pezizomycotina</taxon>
        <taxon>Sordariomycetes</taxon>
        <taxon>Sordariomycetidae</taxon>
        <taxon>Ophiostomatales</taxon>
        <taxon>Ophiostomataceae</taxon>
        <taxon>Leptographium</taxon>
    </lineage>
</organism>
<dbReference type="Proteomes" id="UP000007796">
    <property type="component" value="Unassembled WGS sequence"/>
</dbReference>
<feature type="compositionally biased region" description="Basic and acidic residues" evidence="1">
    <location>
        <begin position="79"/>
        <end position="138"/>
    </location>
</feature>
<keyword evidence="3" id="KW-1185">Reference proteome</keyword>
<dbReference type="HOGENOM" id="CLU_1787060_0_0_1"/>
<evidence type="ECO:0000256" key="1">
    <source>
        <dbReference type="SAM" id="MobiDB-lite"/>
    </source>
</evidence>
<accession>F0XRM0</accession>
<dbReference type="GO" id="GO:0016853">
    <property type="term" value="F:isomerase activity"/>
    <property type="evidence" value="ECO:0007669"/>
    <property type="project" value="UniProtKB-KW"/>
</dbReference>